<reference evidence="1 2" key="1">
    <citation type="journal article" date="2016" name="Nat. Commun.">
        <title>Extremotolerant tardigrade genome and improved radiotolerance of human cultured cells by tardigrade-unique protein.</title>
        <authorList>
            <person name="Hashimoto T."/>
            <person name="Horikawa D.D."/>
            <person name="Saito Y."/>
            <person name="Kuwahara H."/>
            <person name="Kozuka-Hata H."/>
            <person name="Shin-I T."/>
            <person name="Minakuchi Y."/>
            <person name="Ohishi K."/>
            <person name="Motoyama A."/>
            <person name="Aizu T."/>
            <person name="Enomoto A."/>
            <person name="Kondo K."/>
            <person name="Tanaka S."/>
            <person name="Hara Y."/>
            <person name="Koshikawa S."/>
            <person name="Sagara H."/>
            <person name="Miura T."/>
            <person name="Yokobori S."/>
            <person name="Miyagawa K."/>
            <person name="Suzuki Y."/>
            <person name="Kubo T."/>
            <person name="Oyama M."/>
            <person name="Kohara Y."/>
            <person name="Fujiyama A."/>
            <person name="Arakawa K."/>
            <person name="Katayama T."/>
            <person name="Toyoda A."/>
            <person name="Kunieda T."/>
        </authorList>
    </citation>
    <scope>NUCLEOTIDE SEQUENCE [LARGE SCALE GENOMIC DNA]</scope>
    <source>
        <strain evidence="1 2">YOKOZUNA-1</strain>
    </source>
</reference>
<accession>A0A1D1W7V2</accession>
<dbReference type="EMBL" id="BDGG01000017">
    <property type="protein sequence ID" value="GAV08308.1"/>
    <property type="molecule type" value="Genomic_DNA"/>
</dbReference>
<feature type="non-terminal residue" evidence="1">
    <location>
        <position position="1"/>
    </location>
</feature>
<sequence length="135" mass="15171">PPQWCYGGYQENVSYVRSYHVLCGCGKPRPSRTKCRTLHTGTNSATHVRPWLTRSTKWILHEHQLIPSTASPLIGHCYRRISAYARWGSTAPSFSRESALTRMSTLYYQPTDFAVSPGLKLTKGETNTTGHVGDE</sequence>
<gene>
    <name evidence="1" type="primary">RvY_18021</name>
    <name evidence="1" type="synonym">RvY_18021.3</name>
    <name evidence="1" type="ORF">RvY_18021-3</name>
</gene>
<organism evidence="1 2">
    <name type="scientific">Ramazzottius varieornatus</name>
    <name type="common">Water bear</name>
    <name type="synonym">Tardigrade</name>
    <dbReference type="NCBI Taxonomy" id="947166"/>
    <lineage>
        <taxon>Eukaryota</taxon>
        <taxon>Metazoa</taxon>
        <taxon>Ecdysozoa</taxon>
        <taxon>Tardigrada</taxon>
        <taxon>Eutardigrada</taxon>
        <taxon>Parachela</taxon>
        <taxon>Hypsibioidea</taxon>
        <taxon>Ramazzottiidae</taxon>
        <taxon>Ramazzottius</taxon>
    </lineage>
</organism>
<dbReference type="Proteomes" id="UP000186922">
    <property type="component" value="Unassembled WGS sequence"/>
</dbReference>
<evidence type="ECO:0000313" key="2">
    <source>
        <dbReference type="Proteomes" id="UP000186922"/>
    </source>
</evidence>
<name>A0A1D1W7V2_RAMVA</name>
<dbReference type="AlphaFoldDB" id="A0A1D1W7V2"/>
<evidence type="ECO:0000313" key="1">
    <source>
        <dbReference type="EMBL" id="GAV08308.1"/>
    </source>
</evidence>
<protein>
    <submittedName>
        <fullName evidence="1">Uncharacterized protein</fullName>
    </submittedName>
</protein>
<proteinExistence type="predicted"/>
<keyword evidence="2" id="KW-1185">Reference proteome</keyword>
<comment type="caution">
    <text evidence="1">The sequence shown here is derived from an EMBL/GenBank/DDBJ whole genome shotgun (WGS) entry which is preliminary data.</text>
</comment>